<gene>
    <name evidence="2" type="ORF">FFV09_08220</name>
</gene>
<dbReference type="RefSeq" id="WP_141447382.1">
    <property type="nucleotide sequence ID" value="NZ_CP041217.1"/>
</dbReference>
<dbReference type="InterPro" id="IPR006842">
    <property type="entry name" value="Transposase_31"/>
</dbReference>
<dbReference type="GO" id="GO:0006310">
    <property type="term" value="P:DNA recombination"/>
    <property type="evidence" value="ECO:0007669"/>
    <property type="project" value="TreeGrafter"/>
</dbReference>
<accession>A0A4Y6UT07</accession>
<dbReference type="InterPro" id="IPR051699">
    <property type="entry name" value="Rpn/YhgA-like_nuclease"/>
</dbReference>
<sequence>MHPDRKRPLHHPYDKAYKSLLSSRSLFAELLQNFVPGEWARQIAGEDLLRVDKSYILSDYKEKESDLVYRACIRGQEFYFYLLLEFQSRVDFEMPHRLLTYMTEIWRDVSLNAPPAEVRRKSYRLPAIVPIVLYNGSSAWTAARSFREMLGGEQHFGEELLNFRYVLLDVKRLDERKLQEMDNLMGLIFLVEQHPGAESFTAQLKKSSRMLQTLSPELFRLFKSWFKLINPKETEQIGHILDEFNDPKGVDSMISNLTKALRDEYYEMRRKGLEEGKVEGMAAGKAEGERAARQEIARNLLAEGMSAEQTMRLSGLTREEIDRLST</sequence>
<evidence type="ECO:0000259" key="1">
    <source>
        <dbReference type="Pfam" id="PF04754"/>
    </source>
</evidence>
<dbReference type="KEGG" id="saca:FFV09_08220"/>
<proteinExistence type="predicted"/>
<dbReference type="PANTHER" id="PTHR34611">
    <property type="match status" value="1"/>
</dbReference>
<dbReference type="EMBL" id="CP041217">
    <property type="protein sequence ID" value="QDH20833.1"/>
    <property type="molecule type" value="Genomic_DNA"/>
</dbReference>
<reference evidence="2 3" key="1">
    <citation type="submission" date="2019-06" db="EMBL/GenBank/DDBJ databases">
        <title>Saccharibacillus brassicae sp. nov., an endophytic bacterium isolated from Chinese cabbage seeds (Brassica pekinensis).</title>
        <authorList>
            <person name="Jiang L."/>
            <person name="Lee J."/>
            <person name="Kim S.W."/>
        </authorList>
    </citation>
    <scope>NUCLEOTIDE SEQUENCE [LARGE SCALE GENOMIC DNA]</scope>
    <source>
        <strain evidence="3">KCTC 43072 / ATSA2</strain>
    </source>
</reference>
<dbReference type="GO" id="GO:1990238">
    <property type="term" value="F:double-stranded DNA endonuclease activity"/>
    <property type="evidence" value="ECO:0007669"/>
    <property type="project" value="TreeGrafter"/>
</dbReference>
<evidence type="ECO:0000313" key="3">
    <source>
        <dbReference type="Proteomes" id="UP000316968"/>
    </source>
</evidence>
<name>A0A4Y6UT07_SACBS</name>
<organism evidence="2 3">
    <name type="scientific">Saccharibacillus brassicae</name>
    <dbReference type="NCBI Taxonomy" id="2583377"/>
    <lineage>
        <taxon>Bacteria</taxon>
        <taxon>Bacillati</taxon>
        <taxon>Bacillota</taxon>
        <taxon>Bacilli</taxon>
        <taxon>Bacillales</taxon>
        <taxon>Paenibacillaceae</taxon>
        <taxon>Saccharibacillus</taxon>
    </lineage>
</organism>
<keyword evidence="3" id="KW-1185">Reference proteome</keyword>
<feature type="domain" description="Transposase (putative) YhgA-like" evidence="1">
    <location>
        <begin position="12"/>
        <end position="210"/>
    </location>
</feature>
<dbReference type="PANTHER" id="PTHR34611:SF2">
    <property type="entry name" value="INACTIVE RECOMBINATION-PROMOTING NUCLEASE-LIKE PROTEIN RPNE-RELATED"/>
    <property type="match status" value="1"/>
</dbReference>
<evidence type="ECO:0000313" key="2">
    <source>
        <dbReference type="EMBL" id="QDH20833.1"/>
    </source>
</evidence>
<dbReference type="Pfam" id="PF04754">
    <property type="entry name" value="Transposase_31"/>
    <property type="match status" value="1"/>
</dbReference>
<dbReference type="Proteomes" id="UP000316968">
    <property type="component" value="Chromosome"/>
</dbReference>
<protein>
    <submittedName>
        <fullName evidence="2">Rpn family recombination-promoting nuclease/putative transposase</fullName>
    </submittedName>
</protein>
<dbReference type="AlphaFoldDB" id="A0A4Y6UT07"/>
<dbReference type="OrthoDB" id="1980949at2"/>